<dbReference type="InterPro" id="IPR023335">
    <property type="entry name" value="ATP12_ortho_dom_sf"/>
</dbReference>
<dbReference type="SUPFAM" id="SSF160909">
    <property type="entry name" value="ATP12-like"/>
    <property type="match status" value="1"/>
</dbReference>
<dbReference type="AlphaFoldDB" id="A0A927DA78"/>
<evidence type="ECO:0000256" key="3">
    <source>
        <dbReference type="ARBA" id="ARBA00023186"/>
    </source>
</evidence>
<keyword evidence="5" id="KW-1185">Reference proteome</keyword>
<dbReference type="InterPro" id="IPR011419">
    <property type="entry name" value="ATP12_ATP_synth-F1-assembly"/>
</dbReference>
<dbReference type="RefSeq" id="WP_191077043.1">
    <property type="nucleotide sequence ID" value="NZ_JACTAG010000003.1"/>
</dbReference>
<dbReference type="Pfam" id="PF07542">
    <property type="entry name" value="ATP12"/>
    <property type="match status" value="1"/>
</dbReference>
<dbReference type="GO" id="GO:0043461">
    <property type="term" value="P:proton-transporting ATP synthase complex assembly"/>
    <property type="evidence" value="ECO:0007669"/>
    <property type="project" value="InterPro"/>
</dbReference>
<dbReference type="InterPro" id="IPR042272">
    <property type="entry name" value="ATP12_ATP_synth-F1-assembly_N"/>
</dbReference>
<keyword evidence="2" id="KW-0809">Transit peptide</keyword>
<dbReference type="Gene3D" id="1.10.3580.10">
    <property type="entry name" value="ATP12 ATPase"/>
    <property type="match status" value="1"/>
</dbReference>
<gene>
    <name evidence="4" type="ORF">H9Q16_18975</name>
</gene>
<sequence>MSEWKAKRFWTESQVVPAEDGFTVHLDARPIMTPSKSALIVPTQEMAQIIAAEWQAQEEIIKPDTMPATKTANSAIDKVRVQHAEVAKLLSAYGDADLLCYRAEGPSALVERQAAVWDPMLAWGAEALDVRLEPRVGVMHKPQSAEDLAKLSARTHALSDFELTAFHDLVSLSGSLILGFAATYDARPVDALWDISRLDEIWQAEQWGSDDEAEALAALKKEQFLHAKRMFDVSRRDDGRG</sequence>
<evidence type="ECO:0000313" key="4">
    <source>
        <dbReference type="EMBL" id="MBD3666027.1"/>
    </source>
</evidence>
<evidence type="ECO:0000256" key="1">
    <source>
        <dbReference type="ARBA" id="ARBA00008231"/>
    </source>
</evidence>
<proteinExistence type="inferred from homology"/>
<dbReference type="Gene3D" id="3.30.2180.10">
    <property type="entry name" value="ATP12-like"/>
    <property type="match status" value="1"/>
</dbReference>
<dbReference type="PANTHER" id="PTHR21013">
    <property type="entry name" value="ATP SYNTHASE MITOCHONDRIAL F1 COMPLEX ASSEMBLY FACTOR 2/ATP12 PROTEIN, MITOCHONDRIAL PRECURSOR"/>
    <property type="match status" value="1"/>
</dbReference>
<evidence type="ECO:0000256" key="2">
    <source>
        <dbReference type="ARBA" id="ARBA00022946"/>
    </source>
</evidence>
<name>A0A927DA78_9RHOB</name>
<protein>
    <submittedName>
        <fullName evidence="4">ATPase</fullName>
    </submittedName>
</protein>
<organism evidence="4 5">
    <name type="scientific">Sulfitobacter aestuariivivens</name>
    <dbReference type="NCBI Taxonomy" id="2766981"/>
    <lineage>
        <taxon>Bacteria</taxon>
        <taxon>Pseudomonadati</taxon>
        <taxon>Pseudomonadota</taxon>
        <taxon>Alphaproteobacteria</taxon>
        <taxon>Rhodobacterales</taxon>
        <taxon>Roseobacteraceae</taxon>
        <taxon>Sulfitobacter</taxon>
    </lineage>
</organism>
<dbReference type="EMBL" id="JACTAG010000003">
    <property type="protein sequence ID" value="MBD3666027.1"/>
    <property type="molecule type" value="Genomic_DNA"/>
</dbReference>
<reference evidence="4" key="1">
    <citation type="submission" date="2020-08" db="EMBL/GenBank/DDBJ databases">
        <title>Sulfitobacter aestuariivivens sp. nov., isolated from a tidal flat.</title>
        <authorList>
            <person name="Park S."/>
            <person name="Yoon J.-H."/>
        </authorList>
    </citation>
    <scope>NUCLEOTIDE SEQUENCE</scope>
    <source>
        <strain evidence="4">TSTF-M16</strain>
    </source>
</reference>
<accession>A0A927DA78</accession>
<comment type="caution">
    <text evidence="4">The sequence shown here is derived from an EMBL/GenBank/DDBJ whole genome shotgun (WGS) entry which is preliminary data.</text>
</comment>
<comment type="similarity">
    <text evidence="1">Belongs to the ATP12 family.</text>
</comment>
<evidence type="ECO:0000313" key="5">
    <source>
        <dbReference type="Proteomes" id="UP000635142"/>
    </source>
</evidence>
<dbReference type="PANTHER" id="PTHR21013:SF10">
    <property type="entry name" value="ATP SYNTHASE MITOCHONDRIAL F1 COMPLEX ASSEMBLY FACTOR 2"/>
    <property type="match status" value="1"/>
</dbReference>
<keyword evidence="3" id="KW-0143">Chaperone</keyword>
<dbReference type="Proteomes" id="UP000635142">
    <property type="component" value="Unassembled WGS sequence"/>
</dbReference>